<evidence type="ECO:0000313" key="2">
    <source>
        <dbReference type="EMBL" id="CAA7264270.1"/>
    </source>
</evidence>
<dbReference type="AlphaFoldDB" id="A0A8S0WBP3"/>
<dbReference type="EMBL" id="CACVBS010000044">
    <property type="protein sequence ID" value="CAA7264270.1"/>
    <property type="molecule type" value="Genomic_DNA"/>
</dbReference>
<feature type="compositionally biased region" description="Low complexity" evidence="1">
    <location>
        <begin position="141"/>
        <end position="151"/>
    </location>
</feature>
<organism evidence="2 3">
    <name type="scientific">Cyclocybe aegerita</name>
    <name type="common">Black poplar mushroom</name>
    <name type="synonym">Agrocybe aegerita</name>
    <dbReference type="NCBI Taxonomy" id="1973307"/>
    <lineage>
        <taxon>Eukaryota</taxon>
        <taxon>Fungi</taxon>
        <taxon>Dikarya</taxon>
        <taxon>Basidiomycota</taxon>
        <taxon>Agaricomycotina</taxon>
        <taxon>Agaricomycetes</taxon>
        <taxon>Agaricomycetidae</taxon>
        <taxon>Agaricales</taxon>
        <taxon>Agaricineae</taxon>
        <taxon>Bolbitiaceae</taxon>
        <taxon>Cyclocybe</taxon>
    </lineage>
</organism>
<accession>A0A8S0WBP3</accession>
<reference evidence="2 3" key="1">
    <citation type="submission" date="2020-01" db="EMBL/GenBank/DDBJ databases">
        <authorList>
            <person name="Gupta K D."/>
        </authorList>
    </citation>
    <scope>NUCLEOTIDE SEQUENCE [LARGE SCALE GENOMIC DNA]</scope>
</reference>
<dbReference type="PANTHER" id="PTHR12458">
    <property type="entry name" value="ORF PROTEIN"/>
    <property type="match status" value="1"/>
</dbReference>
<keyword evidence="3" id="KW-1185">Reference proteome</keyword>
<proteinExistence type="predicted"/>
<protein>
    <submittedName>
        <fullName evidence="2">Uncharacterized protein</fullName>
    </submittedName>
</protein>
<dbReference type="InterPro" id="IPR040441">
    <property type="entry name" value="CFA20/CFAP20DC"/>
</dbReference>
<sequence>MLFSSAVQPSIVSLFSSTGSDPLFLFNSSSDQSLPSDSFVHLLHDKQSEPLPPDPHSLLRPPEINEKGEDGSESYGYELDQTVLHIQSPTIGTTYIQCPPNGGTVALPDRPDAVLGIKHPWMHLQGERDDQDDDESESKEPAASPSSSFAAVRRQWGSSSHPPHPTGAIPAAIPTGKYSHVSYVRVYANCRLRRIWFADSPAHQKVPWEFELYSSD</sequence>
<evidence type="ECO:0000256" key="1">
    <source>
        <dbReference type="SAM" id="MobiDB-lite"/>
    </source>
</evidence>
<dbReference type="OrthoDB" id="7486196at2759"/>
<gene>
    <name evidence="2" type="ORF">AAE3_LOCUS6659</name>
</gene>
<evidence type="ECO:0000313" key="3">
    <source>
        <dbReference type="Proteomes" id="UP000467700"/>
    </source>
</evidence>
<name>A0A8S0WBP3_CYCAE</name>
<feature type="region of interest" description="Disordered" evidence="1">
    <location>
        <begin position="126"/>
        <end position="172"/>
    </location>
</feature>
<comment type="caution">
    <text evidence="2">The sequence shown here is derived from an EMBL/GenBank/DDBJ whole genome shotgun (WGS) entry which is preliminary data.</text>
</comment>
<feature type="region of interest" description="Disordered" evidence="1">
    <location>
        <begin position="45"/>
        <end position="74"/>
    </location>
</feature>
<dbReference type="Proteomes" id="UP000467700">
    <property type="component" value="Unassembled WGS sequence"/>
</dbReference>